<name>A0A433N4C2_CHLFR</name>
<dbReference type="OrthoDB" id="278697at2"/>
<accession>A0A433N4C2</accession>
<dbReference type="Proteomes" id="UP000268857">
    <property type="component" value="Unassembled WGS sequence"/>
</dbReference>
<dbReference type="EMBL" id="RSCJ01000021">
    <property type="protein sequence ID" value="RUR76188.1"/>
    <property type="molecule type" value="Genomic_DNA"/>
</dbReference>
<protein>
    <recommendedName>
        <fullName evidence="4">TIGR04222 domain-containing membrane protein</fullName>
    </recommendedName>
</protein>
<keyword evidence="1" id="KW-1133">Transmembrane helix</keyword>
<evidence type="ECO:0000256" key="1">
    <source>
        <dbReference type="SAM" id="Phobius"/>
    </source>
</evidence>
<evidence type="ECO:0000313" key="2">
    <source>
        <dbReference type="EMBL" id="RUR76188.1"/>
    </source>
</evidence>
<proteinExistence type="predicted"/>
<feature type="transmembrane region" description="Helical" evidence="1">
    <location>
        <begin position="157"/>
        <end position="180"/>
    </location>
</feature>
<dbReference type="AlphaFoldDB" id="A0A433N4C2"/>
<evidence type="ECO:0000313" key="3">
    <source>
        <dbReference type="Proteomes" id="UP000268857"/>
    </source>
</evidence>
<organism evidence="2 3">
    <name type="scientific">Chlorogloeopsis fritschii PCC 6912</name>
    <dbReference type="NCBI Taxonomy" id="211165"/>
    <lineage>
        <taxon>Bacteria</taxon>
        <taxon>Bacillati</taxon>
        <taxon>Cyanobacteriota</taxon>
        <taxon>Cyanophyceae</taxon>
        <taxon>Nostocales</taxon>
        <taxon>Chlorogloeopsidaceae</taxon>
        <taxon>Chlorogloeopsis</taxon>
    </lineage>
</organism>
<dbReference type="NCBIfam" id="TIGR04222">
    <property type="entry name" value="near_uncomplex"/>
    <property type="match status" value="1"/>
</dbReference>
<keyword evidence="1" id="KW-0472">Membrane</keyword>
<reference evidence="2 3" key="1">
    <citation type="journal article" date="2019" name="Genome Biol. Evol.">
        <title>Day and night: Metabolic profiles and evolutionary relationships of six axenic non-marine cyanobacteria.</title>
        <authorList>
            <person name="Will S.E."/>
            <person name="Henke P."/>
            <person name="Boedeker C."/>
            <person name="Huang S."/>
            <person name="Brinkmann H."/>
            <person name="Rohde M."/>
            <person name="Jarek M."/>
            <person name="Friedl T."/>
            <person name="Seufert S."/>
            <person name="Schumacher M."/>
            <person name="Overmann J."/>
            <person name="Neumann-Schaal M."/>
            <person name="Petersen J."/>
        </authorList>
    </citation>
    <scope>NUCLEOTIDE SEQUENCE [LARGE SCALE GENOMIC DNA]</scope>
    <source>
        <strain evidence="2 3">PCC 6912</strain>
    </source>
</reference>
<evidence type="ECO:0008006" key="4">
    <source>
        <dbReference type="Google" id="ProtNLM"/>
    </source>
</evidence>
<keyword evidence="1" id="KW-0812">Transmembrane</keyword>
<feature type="transmembrane region" description="Helical" evidence="1">
    <location>
        <begin position="131"/>
        <end position="151"/>
    </location>
</feature>
<comment type="caution">
    <text evidence="2">The sequence shown here is derived from an EMBL/GenBank/DDBJ whole genome shotgun (WGS) entry which is preliminary data.</text>
</comment>
<sequence length="256" mass="28428">MFLAISATMIAFILRANLRRTQNSSDDEFPSLSTYEIAYLAGGQQRAIDTAIVSLVQHGYLQAYPETRSLKLKAILPKDDSLSLEREILYSARFNSSISQITASVTHATFPCYKRLLNLGLLISLNQAKNLQILSALPVFALLVVGMSMIILNNFQYLPVGFLVLLCTLAITISCSFLSIPIHRSKSGDRILKTLRTNTSFASTDADSQLIAFALFGARVLTNSPLNDLRQVLVSRFSFERKQYLLQCLTYAAALF</sequence>
<dbReference type="RefSeq" id="WP_016876019.1">
    <property type="nucleotide sequence ID" value="NZ_AJLN01000093.1"/>
</dbReference>
<dbReference type="InterPro" id="IPR026467">
    <property type="entry name" value="Ser/Gly_Cys_C_dom"/>
</dbReference>
<keyword evidence="3" id="KW-1185">Reference proteome</keyword>
<gene>
    <name evidence="2" type="ORF">PCC6912_43600</name>
</gene>